<dbReference type="PANTHER" id="PTHR41709">
    <property type="entry name" value="KAIB-LIKE PROTEIN 1"/>
    <property type="match status" value="1"/>
</dbReference>
<dbReference type="SMART" id="SM01248">
    <property type="entry name" value="KaiB"/>
    <property type="match status" value="1"/>
</dbReference>
<evidence type="ECO:0000313" key="3">
    <source>
        <dbReference type="Proteomes" id="UP000306918"/>
    </source>
</evidence>
<keyword evidence="3" id="KW-1185">Reference proteome</keyword>
<dbReference type="Gene3D" id="3.40.30.10">
    <property type="entry name" value="Glutaredoxin"/>
    <property type="match status" value="1"/>
</dbReference>
<evidence type="ECO:0000313" key="2">
    <source>
        <dbReference type="EMBL" id="THU40256.1"/>
    </source>
</evidence>
<protein>
    <submittedName>
        <fullName evidence="2">Circadian clock protein KaiB</fullName>
    </submittedName>
</protein>
<dbReference type="GO" id="GO:0048511">
    <property type="term" value="P:rhythmic process"/>
    <property type="evidence" value="ECO:0007669"/>
    <property type="project" value="InterPro"/>
</dbReference>
<name>A0A4V4H1F4_9BACT</name>
<gene>
    <name evidence="2" type="ORF">FAM09_10335</name>
</gene>
<evidence type="ECO:0000259" key="1">
    <source>
        <dbReference type="SMART" id="SM01248"/>
    </source>
</evidence>
<dbReference type="InterPro" id="IPR039022">
    <property type="entry name" value="KaiB-like"/>
</dbReference>
<reference evidence="2 3" key="1">
    <citation type="submission" date="2019-04" db="EMBL/GenBank/DDBJ databases">
        <title>Niastella caeni sp. nov., isolated from activated sludge.</title>
        <authorList>
            <person name="Sheng M."/>
        </authorList>
    </citation>
    <scope>NUCLEOTIDE SEQUENCE [LARGE SCALE GENOMIC DNA]</scope>
    <source>
        <strain evidence="2 3">HX-2-15</strain>
    </source>
</reference>
<dbReference type="InterPro" id="IPR036249">
    <property type="entry name" value="Thioredoxin-like_sf"/>
</dbReference>
<dbReference type="SUPFAM" id="SSF52833">
    <property type="entry name" value="Thioredoxin-like"/>
    <property type="match status" value="1"/>
</dbReference>
<comment type="caution">
    <text evidence="2">The sequence shown here is derived from an EMBL/GenBank/DDBJ whole genome shotgun (WGS) entry which is preliminary data.</text>
</comment>
<accession>A0A4V4H1F4</accession>
<dbReference type="Pfam" id="PF07689">
    <property type="entry name" value="KaiB"/>
    <property type="match status" value="1"/>
</dbReference>
<dbReference type="PANTHER" id="PTHR41709:SF2">
    <property type="entry name" value="CIRCADIAN CLOCK PROTEIN KAIB2"/>
    <property type="match status" value="1"/>
</dbReference>
<dbReference type="EMBL" id="STFF01000002">
    <property type="protein sequence ID" value="THU40256.1"/>
    <property type="molecule type" value="Genomic_DNA"/>
</dbReference>
<organism evidence="2 3">
    <name type="scientific">Niastella caeni</name>
    <dbReference type="NCBI Taxonomy" id="2569763"/>
    <lineage>
        <taxon>Bacteria</taxon>
        <taxon>Pseudomonadati</taxon>
        <taxon>Bacteroidota</taxon>
        <taxon>Chitinophagia</taxon>
        <taxon>Chitinophagales</taxon>
        <taxon>Chitinophagaceae</taxon>
        <taxon>Niastella</taxon>
    </lineage>
</organism>
<proteinExistence type="predicted"/>
<dbReference type="AlphaFoldDB" id="A0A4V4H1F4"/>
<feature type="domain" description="KaiB" evidence="1">
    <location>
        <begin position="23"/>
        <end position="104"/>
    </location>
</feature>
<dbReference type="Proteomes" id="UP000306918">
    <property type="component" value="Unassembled WGS sequence"/>
</dbReference>
<dbReference type="InterPro" id="IPR011649">
    <property type="entry name" value="KaiB_domain"/>
</dbReference>
<sequence>MKKQRVVNDLKNAAKPPPEYKLRLFVTGASPNSVRAITNIRNICDVYLKGRYELHIIDVYQDVALAQKEQLIALPLLIKKLPLPERKLIGDLSETEKVLKALEVDV</sequence>
<dbReference type="RefSeq" id="WP_136577009.1">
    <property type="nucleotide sequence ID" value="NZ_STFF01000002.1"/>
</dbReference>
<dbReference type="OrthoDB" id="5458519at2"/>